<organism evidence="14 15">
    <name type="scientific">Candidatus Syntropharchaeum butanivorans</name>
    <dbReference type="NCBI Taxonomy" id="1839936"/>
    <lineage>
        <taxon>Archaea</taxon>
        <taxon>Methanobacteriati</taxon>
        <taxon>Methanobacteriota</taxon>
        <taxon>Stenosarchaea group</taxon>
        <taxon>Methanomicrobia</taxon>
        <taxon>Methanosarcinales</taxon>
        <taxon>ANME-2 cluster</taxon>
        <taxon>Candidatus Syntropharchaeum</taxon>
    </lineage>
</organism>
<keyword evidence="5 10" id="KW-0547">Nucleotide-binding</keyword>
<feature type="binding site" evidence="10">
    <location>
        <begin position="34"/>
        <end position="36"/>
    </location>
    <ligand>
        <name>ATP</name>
        <dbReference type="ChEBI" id="CHEBI:30616"/>
    </ligand>
</feature>
<comment type="catalytic activity">
    <reaction evidence="9 10">
        <text>D-ribose 5-phosphate + ATP = 5-phospho-alpha-D-ribose 1-diphosphate + AMP + H(+)</text>
        <dbReference type="Rhea" id="RHEA:15609"/>
        <dbReference type="ChEBI" id="CHEBI:15378"/>
        <dbReference type="ChEBI" id="CHEBI:30616"/>
        <dbReference type="ChEBI" id="CHEBI:58017"/>
        <dbReference type="ChEBI" id="CHEBI:78346"/>
        <dbReference type="ChEBI" id="CHEBI:456215"/>
        <dbReference type="EC" id="2.7.6.1"/>
    </reaction>
</comment>
<evidence type="ECO:0000256" key="2">
    <source>
        <dbReference type="ARBA" id="ARBA00022679"/>
    </source>
</evidence>
<protein>
    <recommendedName>
        <fullName evidence="10">Ribose-phosphate pyrophosphokinase</fullName>
        <shortName evidence="10">RPPK</shortName>
        <ecNumber evidence="10">2.7.6.1</ecNumber>
    </recommendedName>
    <alternativeName>
        <fullName evidence="10">5-phospho-D-ribosyl alpha-1-diphosphate synthase</fullName>
    </alternativeName>
    <alternativeName>
        <fullName evidence="10">Phosphoribosyl diphosphate synthase</fullName>
    </alternativeName>
    <alternativeName>
        <fullName evidence="10">Phosphoribosyl pyrophosphate synthase</fullName>
        <shortName evidence="10">P-Rib-PP synthase</shortName>
        <shortName evidence="10">PRPP synthase</shortName>
        <shortName evidence="10">PRPPase</shortName>
    </alternativeName>
</protein>
<dbReference type="GO" id="GO:0016301">
    <property type="term" value="F:kinase activity"/>
    <property type="evidence" value="ECO:0007669"/>
    <property type="project" value="UniProtKB-KW"/>
</dbReference>
<dbReference type="NCBIfam" id="NF002095">
    <property type="entry name" value="PRK00934.1"/>
    <property type="match status" value="1"/>
</dbReference>
<dbReference type="AlphaFoldDB" id="A0A1F2P4P7"/>
<dbReference type="InterPro" id="IPR000836">
    <property type="entry name" value="PRTase_dom"/>
</dbReference>
<dbReference type="NCBIfam" id="TIGR01251">
    <property type="entry name" value="ribP_PPkin"/>
    <property type="match status" value="1"/>
</dbReference>
<dbReference type="EMBL" id="LYOR01000007">
    <property type="protein sequence ID" value="OFV65761.1"/>
    <property type="molecule type" value="Genomic_DNA"/>
</dbReference>
<feature type="binding site" evidence="10">
    <location>
        <position position="159"/>
    </location>
    <ligand>
        <name>Mg(2+)</name>
        <dbReference type="ChEBI" id="CHEBI:18420"/>
        <label>2</label>
    </ligand>
</feature>
<evidence type="ECO:0000313" key="14">
    <source>
        <dbReference type="EMBL" id="OFV65761.1"/>
    </source>
</evidence>
<accession>A0A1F2P4P7</accession>
<evidence type="ECO:0000259" key="12">
    <source>
        <dbReference type="Pfam" id="PF13793"/>
    </source>
</evidence>
<dbReference type="GO" id="GO:0005737">
    <property type="term" value="C:cytoplasm"/>
    <property type="evidence" value="ECO:0007669"/>
    <property type="project" value="UniProtKB-SubCell"/>
</dbReference>
<dbReference type="GO" id="GO:0006164">
    <property type="term" value="P:purine nucleotide biosynthetic process"/>
    <property type="evidence" value="ECO:0007669"/>
    <property type="project" value="TreeGrafter"/>
</dbReference>
<dbReference type="GO" id="GO:0002189">
    <property type="term" value="C:ribose phosphate diphosphokinase complex"/>
    <property type="evidence" value="ECO:0007669"/>
    <property type="project" value="TreeGrafter"/>
</dbReference>
<dbReference type="SMART" id="SM01400">
    <property type="entry name" value="Pribosyltran_N"/>
    <property type="match status" value="1"/>
</dbReference>
<dbReference type="InterPro" id="IPR005946">
    <property type="entry name" value="Rib-P_diPkinase"/>
</dbReference>
<reference evidence="14 15" key="1">
    <citation type="submission" date="2016-05" db="EMBL/GenBank/DDBJ databases">
        <title>Microbial consortia oxidize butane by reversing methanogenesis.</title>
        <authorList>
            <person name="Laso-Perez R."/>
            <person name="Richter M."/>
            <person name="Wegener G."/>
            <person name="Musat F."/>
        </authorList>
    </citation>
    <scope>NUCLEOTIDE SEQUENCE [LARGE SCALE GENOMIC DNA]</scope>
    <source>
        <strain evidence="14">BOX1</strain>
    </source>
</reference>
<keyword evidence="7 10" id="KW-0067">ATP-binding</keyword>
<evidence type="ECO:0000313" key="15">
    <source>
        <dbReference type="Proteomes" id="UP000185779"/>
    </source>
</evidence>
<feature type="binding site" evidence="10">
    <location>
        <position position="120"/>
    </location>
    <ligand>
        <name>Mg(2+)</name>
        <dbReference type="ChEBI" id="CHEBI:18420"/>
        <label>1</label>
    </ligand>
</feature>
<dbReference type="FunFam" id="3.40.50.2020:FF:000007">
    <property type="entry name" value="Ribose-phosphate pyrophosphokinase"/>
    <property type="match status" value="1"/>
</dbReference>
<keyword evidence="6 10" id="KW-0418">Kinase</keyword>
<feature type="binding site" evidence="10">
    <location>
        <begin position="89"/>
        <end position="90"/>
    </location>
    <ligand>
        <name>ATP</name>
        <dbReference type="ChEBI" id="CHEBI:30616"/>
    </ligand>
</feature>
<dbReference type="GO" id="GO:0006015">
    <property type="term" value="P:5-phosphoribose 1-diphosphate biosynthetic process"/>
    <property type="evidence" value="ECO:0007669"/>
    <property type="project" value="UniProtKB-UniRule"/>
</dbReference>
<evidence type="ECO:0000256" key="10">
    <source>
        <dbReference type="HAMAP-Rule" id="MF_00583"/>
    </source>
</evidence>
<comment type="caution">
    <text evidence="14">The sequence shown here is derived from an EMBL/GenBank/DDBJ whole genome shotgun (WGS) entry which is preliminary data.</text>
</comment>
<name>A0A1F2P4P7_9EURY</name>
<evidence type="ECO:0000256" key="9">
    <source>
        <dbReference type="ARBA" id="ARBA00049535"/>
    </source>
</evidence>
<comment type="similarity">
    <text evidence="10">Belongs to the ribose-phosphate pyrophosphokinase family. Class III (archaeal) subfamily.</text>
</comment>
<evidence type="ECO:0000256" key="6">
    <source>
        <dbReference type="ARBA" id="ARBA00022777"/>
    </source>
</evidence>
<keyword evidence="3 10" id="KW-0479">Metal-binding</keyword>
<dbReference type="PANTHER" id="PTHR10210">
    <property type="entry name" value="RIBOSE-PHOSPHATE DIPHOSPHOKINASE FAMILY MEMBER"/>
    <property type="match status" value="1"/>
</dbReference>
<evidence type="ECO:0000313" key="13">
    <source>
        <dbReference type="EMBL" id="HEC56578.1"/>
    </source>
</evidence>
<evidence type="ECO:0000256" key="1">
    <source>
        <dbReference type="ARBA" id="ARBA00022490"/>
    </source>
</evidence>
<dbReference type="Pfam" id="PF13793">
    <property type="entry name" value="Pribosyltran_N"/>
    <property type="match status" value="1"/>
</dbReference>
<feature type="binding site" evidence="10">
    <location>
        <position position="184"/>
    </location>
    <ligand>
        <name>D-ribose 5-phosphate</name>
        <dbReference type="ChEBI" id="CHEBI:78346"/>
    </ligand>
</feature>
<dbReference type="InterPro" id="IPR037514">
    <property type="entry name" value="Rib-P_diPkinase_arc"/>
</dbReference>
<dbReference type="Proteomes" id="UP000185779">
    <property type="component" value="Unassembled WGS sequence"/>
</dbReference>
<evidence type="ECO:0000256" key="4">
    <source>
        <dbReference type="ARBA" id="ARBA00022727"/>
    </source>
</evidence>
<feature type="domain" description="Phosphoribosyltransferase" evidence="11">
    <location>
        <begin position="139"/>
        <end position="242"/>
    </location>
</feature>
<dbReference type="EC" id="2.7.6.1" evidence="10"/>
<proteinExistence type="inferred from homology"/>
<keyword evidence="15" id="KW-1185">Reference proteome</keyword>
<evidence type="ECO:0000256" key="5">
    <source>
        <dbReference type="ARBA" id="ARBA00022741"/>
    </source>
</evidence>
<dbReference type="InterPro" id="IPR029099">
    <property type="entry name" value="Pribosyltran_N"/>
</dbReference>
<comment type="function">
    <text evidence="10">Involved in the biosynthesis of the central metabolite phospho-alpha-D-ribosyl-1-pyrophosphate (PRPP) via the transfer of pyrophosphoryl group from ATP to 1-hydroxyl of ribose-5-phosphate (Rib-5-P).</text>
</comment>
<keyword evidence="4 10" id="KW-0545">Nucleotide biosynthesis</keyword>
<comment type="pathway">
    <text evidence="10">Metabolic intermediate biosynthesis; 5-phospho-alpha-D-ribose 1-diphosphate biosynthesis; 5-phospho-alpha-D-ribose 1-diphosphate from D-ribose 5-phosphate (route I): step 1/1.</text>
</comment>
<dbReference type="SUPFAM" id="SSF53271">
    <property type="entry name" value="PRTase-like"/>
    <property type="match status" value="2"/>
</dbReference>
<keyword evidence="1 10" id="KW-0963">Cytoplasm</keyword>
<evidence type="ECO:0000259" key="11">
    <source>
        <dbReference type="Pfam" id="PF00156"/>
    </source>
</evidence>
<dbReference type="InterPro" id="IPR029057">
    <property type="entry name" value="PRTase-like"/>
</dbReference>
<dbReference type="STRING" id="1839936.SBU_001344"/>
<comment type="subcellular location">
    <subcellularLocation>
        <location evidence="10">Cytoplasm</location>
    </subcellularLocation>
</comment>
<dbReference type="Proteomes" id="UP000885936">
    <property type="component" value="Unassembled WGS sequence"/>
</dbReference>
<keyword evidence="8 10" id="KW-0460">Magnesium</keyword>
<dbReference type="PANTHER" id="PTHR10210:SF32">
    <property type="entry name" value="RIBOSE-PHOSPHATE PYROPHOSPHOKINASE 2"/>
    <property type="match status" value="1"/>
</dbReference>
<dbReference type="HAMAP" id="MF_00583_A">
    <property type="entry name" value="RibP_PPkinase_A"/>
    <property type="match status" value="1"/>
</dbReference>
<dbReference type="Pfam" id="PF00156">
    <property type="entry name" value="Pribosyltran"/>
    <property type="match status" value="1"/>
</dbReference>
<evidence type="ECO:0000256" key="7">
    <source>
        <dbReference type="ARBA" id="ARBA00022840"/>
    </source>
</evidence>
<comment type="cofactor">
    <cofactor evidence="10">
        <name>Mg(2+)</name>
        <dbReference type="ChEBI" id="CHEBI:18420"/>
    </cofactor>
    <text evidence="10">Binds 2 Mg(2+) ions per subunit.</text>
</comment>
<dbReference type="GO" id="GO:0005524">
    <property type="term" value="F:ATP binding"/>
    <property type="evidence" value="ECO:0007669"/>
    <property type="project" value="UniProtKB-KW"/>
</dbReference>
<comment type="caution">
    <text evidence="10">Lacks conserved residue(s) required for the propagation of feature annotation.</text>
</comment>
<evidence type="ECO:0000256" key="3">
    <source>
        <dbReference type="ARBA" id="ARBA00022723"/>
    </source>
</evidence>
<evidence type="ECO:0000256" key="8">
    <source>
        <dbReference type="ARBA" id="ARBA00022842"/>
    </source>
</evidence>
<sequence length="280" mass="30454">MKVVAGRRSAVLASRVAETLRAELALSEFRHFPDGELYTRVLDDVVGEDVLIIQSTPTDTDFICLLQLIDACEGARRISVVIPYFGYARQDRRFEKGEAITARALARTIDADEIFTINIHNERVMQYFTPPVKNLDAGALIGGYIKGLNLQDPLVLAPDGGAKALAEGVASSGRMEWDWLRKNRIDADKVVIEEKSLDVSGRDVIIVDDIISSGGTIIEAAKVLRQNGAGRIYAGCVHGVFVRNALLRLNRAKISVFSTDTIESIVSSVSVAGLIGDALL</sequence>
<feature type="domain" description="Ribose-phosphate pyrophosphokinase N-terminal" evidence="12">
    <location>
        <begin position="1"/>
        <end position="110"/>
    </location>
</feature>
<dbReference type="Gene3D" id="3.40.50.2020">
    <property type="match status" value="2"/>
</dbReference>
<gene>
    <name evidence="10" type="primary">prs</name>
    <name evidence="13" type="ORF">ENI32_01640</name>
    <name evidence="14" type="ORF">SBU_001344</name>
</gene>
<dbReference type="EMBL" id="DRIE01000027">
    <property type="protein sequence ID" value="HEC56578.1"/>
    <property type="molecule type" value="Genomic_DNA"/>
</dbReference>
<dbReference type="CDD" id="cd06223">
    <property type="entry name" value="PRTases_typeI"/>
    <property type="match status" value="1"/>
</dbReference>
<dbReference type="UniPathway" id="UPA00087">
    <property type="reaction ID" value="UER00172"/>
</dbReference>
<reference evidence="13" key="2">
    <citation type="journal article" date="2020" name="mSystems">
        <title>Genome- and Community-Level Interaction Insights into Carbon Utilization and Element Cycling Functions of Hydrothermarchaeota in Hydrothermal Sediment.</title>
        <authorList>
            <person name="Zhou Z."/>
            <person name="Liu Y."/>
            <person name="Xu W."/>
            <person name="Pan J."/>
            <person name="Luo Z.H."/>
            <person name="Li M."/>
        </authorList>
    </citation>
    <scope>NUCLEOTIDE SEQUENCE [LARGE SCALE GENOMIC DNA]</scope>
    <source>
        <strain evidence="13">HyVt-386</strain>
    </source>
</reference>
<feature type="active site" evidence="10">
    <location>
        <position position="182"/>
    </location>
</feature>
<dbReference type="GO" id="GO:0004749">
    <property type="term" value="F:ribose phosphate diphosphokinase activity"/>
    <property type="evidence" value="ECO:0007669"/>
    <property type="project" value="UniProtKB-UniRule"/>
</dbReference>
<dbReference type="GO" id="GO:0000287">
    <property type="term" value="F:magnesium ion binding"/>
    <property type="evidence" value="ECO:0007669"/>
    <property type="project" value="UniProtKB-UniRule"/>
</dbReference>
<keyword evidence="2 10" id="KW-0808">Transferase</keyword>
<dbReference type="PATRIC" id="fig|1839936.3.peg.1361"/>
<feature type="binding site" evidence="10">
    <location>
        <position position="208"/>
    </location>
    <ligand>
        <name>D-ribose 5-phosphate</name>
        <dbReference type="ChEBI" id="CHEBI:78346"/>
    </ligand>
</feature>